<dbReference type="Pfam" id="PF05916">
    <property type="entry name" value="Sld5"/>
    <property type="match status" value="1"/>
</dbReference>
<dbReference type="CDD" id="cd11712">
    <property type="entry name" value="GINS_A_psf2"/>
    <property type="match status" value="1"/>
</dbReference>
<dbReference type="InterPro" id="IPR021151">
    <property type="entry name" value="GINS_A"/>
</dbReference>
<evidence type="ECO:0000256" key="3">
    <source>
        <dbReference type="ARBA" id="ARBA00013969"/>
    </source>
</evidence>
<evidence type="ECO:0000259" key="9">
    <source>
        <dbReference type="Pfam" id="PF05916"/>
    </source>
</evidence>
<feature type="region of interest" description="Disordered" evidence="8">
    <location>
        <begin position="246"/>
        <end position="290"/>
    </location>
</feature>
<dbReference type="STRING" id="58919.A0A316Z538"/>
<feature type="domain" description="GINS subunit" evidence="9">
    <location>
        <begin position="76"/>
        <end position="167"/>
    </location>
</feature>
<dbReference type="GO" id="GO:0007059">
    <property type="term" value="P:chromosome segregation"/>
    <property type="evidence" value="ECO:0007669"/>
    <property type="project" value="UniProtKB-KW"/>
</dbReference>
<feature type="compositionally biased region" description="Low complexity" evidence="8">
    <location>
        <begin position="253"/>
        <end position="270"/>
    </location>
</feature>
<evidence type="ECO:0000256" key="8">
    <source>
        <dbReference type="SAM" id="MobiDB-lite"/>
    </source>
</evidence>
<dbReference type="GeneID" id="37267857"/>
<dbReference type="CDD" id="cd21694">
    <property type="entry name" value="GINS_B_Psf2"/>
    <property type="match status" value="1"/>
</dbReference>
<gene>
    <name evidence="11" type="ORF">FA09DRAFT_299889</name>
</gene>
<name>A0A316Z538_9BASI</name>
<reference evidence="11 12" key="1">
    <citation type="journal article" date="2018" name="Mol. Biol. Evol.">
        <title>Broad Genomic Sampling Reveals a Smut Pathogenic Ancestry of the Fungal Clade Ustilaginomycotina.</title>
        <authorList>
            <person name="Kijpornyongpan T."/>
            <person name="Mondo S.J."/>
            <person name="Barry K."/>
            <person name="Sandor L."/>
            <person name="Lee J."/>
            <person name="Lipzen A."/>
            <person name="Pangilinan J."/>
            <person name="LaButti K."/>
            <person name="Hainaut M."/>
            <person name="Henrissat B."/>
            <person name="Grigoriev I.V."/>
            <person name="Spatafora J.W."/>
            <person name="Aime M.C."/>
        </authorList>
    </citation>
    <scope>NUCLEOTIDE SEQUENCE [LARGE SCALE GENOMIC DNA]</scope>
    <source>
        <strain evidence="11 12">MCA 4186</strain>
    </source>
</reference>
<dbReference type="EMBL" id="KZ819299">
    <property type="protein sequence ID" value="PWN96466.1"/>
    <property type="molecule type" value="Genomic_DNA"/>
</dbReference>
<evidence type="ECO:0000313" key="12">
    <source>
        <dbReference type="Proteomes" id="UP000245946"/>
    </source>
</evidence>
<evidence type="ECO:0000256" key="5">
    <source>
        <dbReference type="ARBA" id="ARBA00022705"/>
    </source>
</evidence>
<dbReference type="Pfam" id="PF25005">
    <property type="entry name" value="PSF2_N"/>
    <property type="match status" value="1"/>
</dbReference>
<dbReference type="OrthoDB" id="1938138at2759"/>
<dbReference type="Proteomes" id="UP000245946">
    <property type="component" value="Unassembled WGS sequence"/>
</dbReference>
<organism evidence="11 12">
    <name type="scientific">Tilletiopsis washingtonensis</name>
    <dbReference type="NCBI Taxonomy" id="58919"/>
    <lineage>
        <taxon>Eukaryota</taxon>
        <taxon>Fungi</taxon>
        <taxon>Dikarya</taxon>
        <taxon>Basidiomycota</taxon>
        <taxon>Ustilaginomycotina</taxon>
        <taxon>Exobasidiomycetes</taxon>
        <taxon>Entylomatales</taxon>
        <taxon>Entylomatales incertae sedis</taxon>
        <taxon>Tilletiopsis</taxon>
    </lineage>
</organism>
<proteinExistence type="inferred from homology"/>
<dbReference type="SUPFAM" id="SSF160059">
    <property type="entry name" value="PriA/YqbF domain"/>
    <property type="match status" value="1"/>
</dbReference>
<feature type="compositionally biased region" description="Polar residues" evidence="8">
    <location>
        <begin position="271"/>
        <end position="284"/>
    </location>
</feature>
<keyword evidence="12" id="KW-1185">Reference proteome</keyword>
<dbReference type="SUPFAM" id="SSF158573">
    <property type="entry name" value="GINS helical bundle-like"/>
    <property type="match status" value="1"/>
</dbReference>
<accession>A0A316Z538</accession>
<evidence type="ECO:0000256" key="6">
    <source>
        <dbReference type="ARBA" id="ARBA00022829"/>
    </source>
</evidence>
<dbReference type="Gene3D" id="3.40.5.50">
    <property type="match status" value="1"/>
</dbReference>
<keyword evidence="6" id="KW-0159">Chromosome partition</keyword>
<dbReference type="FunFam" id="1.20.58.1020:FF:000001">
    <property type="entry name" value="DNA replication complex GINS protein PSF2"/>
    <property type="match status" value="1"/>
</dbReference>
<evidence type="ECO:0000313" key="11">
    <source>
        <dbReference type="EMBL" id="PWN96466.1"/>
    </source>
</evidence>
<evidence type="ECO:0000256" key="2">
    <source>
        <dbReference type="ARBA" id="ARBA00010565"/>
    </source>
</evidence>
<sequence>MALPQMLRAGLVPSEAEYLSATATHVAIVPLQRMDRVRLFQGVYGPFRPPTQAQVPLWLAVNLKGKRKARIVAPEWLSVEGLRALLKAETSEQVFAAVPLHYVGVSTLLLEAAADDIPDSDLVRSLLKDLREARQAKVLQGLNSVNPFHLEMTNISLSEIAELRPFFIRAFNDLRFLLPPGAEADEAGLGDVTNEAQVGDSTRASTRGNESGYDGGESFAAGAMGSSFADESLQSLDSQDLDVGAWAAPNAGRSRASAAAADQDASTSTQQRQEQQHLAANESMTDMDLF</sequence>
<evidence type="ECO:0000256" key="4">
    <source>
        <dbReference type="ARBA" id="ARBA00015139"/>
    </source>
</evidence>
<protein>
    <recommendedName>
        <fullName evidence="4">DNA replication complex GINS protein PSF2</fullName>
    </recommendedName>
    <alternativeName>
        <fullName evidence="3">DNA replication complex GINS protein psf2</fullName>
    </alternativeName>
</protein>
<evidence type="ECO:0000259" key="10">
    <source>
        <dbReference type="Pfam" id="PF25005"/>
    </source>
</evidence>
<dbReference type="Gene3D" id="1.20.58.1020">
    <property type="match status" value="1"/>
</dbReference>
<comment type="subcellular location">
    <subcellularLocation>
        <location evidence="1">Nucleus</location>
    </subcellularLocation>
</comment>
<dbReference type="GO" id="GO:0000811">
    <property type="term" value="C:GINS complex"/>
    <property type="evidence" value="ECO:0007669"/>
    <property type="project" value="TreeGrafter"/>
</dbReference>
<dbReference type="PANTHER" id="PTHR12772:SF0">
    <property type="entry name" value="DNA REPLICATION COMPLEX GINS PROTEIN PSF2"/>
    <property type="match status" value="1"/>
</dbReference>
<comment type="similarity">
    <text evidence="2">Belongs to the GINS2/PSF2 family.</text>
</comment>
<feature type="compositionally biased region" description="Polar residues" evidence="8">
    <location>
        <begin position="194"/>
        <end position="209"/>
    </location>
</feature>
<keyword evidence="5" id="KW-0235">DNA replication</keyword>
<evidence type="ECO:0000256" key="7">
    <source>
        <dbReference type="ARBA" id="ARBA00023242"/>
    </source>
</evidence>
<dbReference type="PANTHER" id="PTHR12772">
    <property type="entry name" value="DNA REPLICATION COMPLEX GINS PROTEIN PSF2"/>
    <property type="match status" value="1"/>
</dbReference>
<dbReference type="GO" id="GO:0000727">
    <property type="term" value="P:double-strand break repair via break-induced replication"/>
    <property type="evidence" value="ECO:0007669"/>
    <property type="project" value="TreeGrafter"/>
</dbReference>
<dbReference type="InterPro" id="IPR036224">
    <property type="entry name" value="GINS_bundle-like_dom_sf"/>
</dbReference>
<dbReference type="GO" id="GO:0006260">
    <property type="term" value="P:DNA replication"/>
    <property type="evidence" value="ECO:0007669"/>
    <property type="project" value="UniProtKB-KW"/>
</dbReference>
<dbReference type="InterPro" id="IPR007257">
    <property type="entry name" value="GINS_Psf2"/>
</dbReference>
<feature type="domain" description="DNA replication complex GINS protein PSF2 N-terminal" evidence="10">
    <location>
        <begin position="13"/>
        <end position="72"/>
    </location>
</feature>
<dbReference type="FunFam" id="3.40.5.50:FF:000001">
    <property type="entry name" value="DNA replication complex GINS protein PSF2"/>
    <property type="match status" value="1"/>
</dbReference>
<dbReference type="RefSeq" id="XP_025596745.1">
    <property type="nucleotide sequence ID" value="XM_025740311.1"/>
</dbReference>
<feature type="region of interest" description="Disordered" evidence="8">
    <location>
        <begin position="185"/>
        <end position="218"/>
    </location>
</feature>
<keyword evidence="7" id="KW-0539">Nucleus</keyword>
<evidence type="ECO:0000256" key="1">
    <source>
        <dbReference type="ARBA" id="ARBA00004123"/>
    </source>
</evidence>
<dbReference type="AlphaFoldDB" id="A0A316Z538"/>
<dbReference type="InterPro" id="IPR056784">
    <property type="entry name" value="PSF2_N"/>
</dbReference>